<evidence type="ECO:0000313" key="3">
    <source>
        <dbReference type="Proteomes" id="UP001630127"/>
    </source>
</evidence>
<gene>
    <name evidence="2" type="ORF">ACH5RR_011420</name>
</gene>
<dbReference type="Proteomes" id="UP001630127">
    <property type="component" value="Unassembled WGS sequence"/>
</dbReference>
<dbReference type="AlphaFoldDB" id="A0ABD3A4Y1"/>
<organism evidence="2 3">
    <name type="scientific">Cinchona calisaya</name>
    <dbReference type="NCBI Taxonomy" id="153742"/>
    <lineage>
        <taxon>Eukaryota</taxon>
        <taxon>Viridiplantae</taxon>
        <taxon>Streptophyta</taxon>
        <taxon>Embryophyta</taxon>
        <taxon>Tracheophyta</taxon>
        <taxon>Spermatophyta</taxon>
        <taxon>Magnoliopsida</taxon>
        <taxon>eudicotyledons</taxon>
        <taxon>Gunneridae</taxon>
        <taxon>Pentapetalae</taxon>
        <taxon>asterids</taxon>
        <taxon>lamiids</taxon>
        <taxon>Gentianales</taxon>
        <taxon>Rubiaceae</taxon>
        <taxon>Cinchonoideae</taxon>
        <taxon>Cinchoneae</taxon>
        <taxon>Cinchona</taxon>
    </lineage>
</organism>
<keyword evidence="3" id="KW-1185">Reference proteome</keyword>
<comment type="caution">
    <text evidence="2">The sequence shown here is derived from an EMBL/GenBank/DDBJ whole genome shotgun (WGS) entry which is preliminary data.</text>
</comment>
<accession>A0ABD3A4Y1</accession>
<evidence type="ECO:0000313" key="2">
    <source>
        <dbReference type="EMBL" id="KAL3526764.1"/>
    </source>
</evidence>
<name>A0ABD3A4Y1_9GENT</name>
<sequence>MGHADKAWSKNLQSTEGRHLSFLNKKNFMEKSTRTTENIYPTDSIVSAALMETGPTPPLPPGPVATLPLLPQPPPPAGGGGGAPGHAVSFRPTAPGGGLNAGEERKKRATPLVLSFNFNQLPRGSRTLISNDNVGCAKYESIELMIAKSMEQ</sequence>
<evidence type="ECO:0000256" key="1">
    <source>
        <dbReference type="SAM" id="MobiDB-lite"/>
    </source>
</evidence>
<protein>
    <submittedName>
        <fullName evidence="2">Uncharacterized protein</fullName>
    </submittedName>
</protein>
<feature type="region of interest" description="Disordered" evidence="1">
    <location>
        <begin position="51"/>
        <end position="106"/>
    </location>
</feature>
<reference evidence="2 3" key="1">
    <citation type="submission" date="2024-11" db="EMBL/GenBank/DDBJ databases">
        <title>A near-complete genome assembly of Cinchona calisaya.</title>
        <authorList>
            <person name="Lian D.C."/>
            <person name="Zhao X.W."/>
            <person name="Wei L."/>
        </authorList>
    </citation>
    <scope>NUCLEOTIDE SEQUENCE [LARGE SCALE GENOMIC DNA]</scope>
    <source>
        <tissue evidence="2">Nenye</tissue>
    </source>
</reference>
<proteinExistence type="predicted"/>
<dbReference type="EMBL" id="JBJUIK010000005">
    <property type="protein sequence ID" value="KAL3526764.1"/>
    <property type="molecule type" value="Genomic_DNA"/>
</dbReference>